<dbReference type="Gene3D" id="3.40.50.300">
    <property type="entry name" value="P-loop containing nucleotide triphosphate hydrolases"/>
    <property type="match status" value="1"/>
</dbReference>
<dbReference type="InterPro" id="IPR003593">
    <property type="entry name" value="AAA+_ATPase"/>
</dbReference>
<feature type="transmembrane region" description="Helical" evidence="2">
    <location>
        <begin position="490"/>
        <end position="510"/>
    </location>
</feature>
<protein>
    <recommendedName>
        <fullName evidence="3">AAA+ ATPase domain-containing protein</fullName>
    </recommendedName>
</protein>
<dbReference type="GO" id="GO:0006508">
    <property type="term" value="P:proteolysis"/>
    <property type="evidence" value="ECO:0007669"/>
    <property type="project" value="InterPro"/>
</dbReference>
<comment type="caution">
    <text evidence="4">The sequence shown here is derived from an EMBL/GenBank/DDBJ whole genome shotgun (WGS) entry which is preliminary data.</text>
</comment>
<sequence>MIQDTLQRPRGQTPPAIAALPGIGLSVGQHQALDAVLAALDQPGMRRAIGLFGPRGSGKTTLLSALCRDGASARRTPQHRKVVCALINAANLPTDLAPWQRLIFGVLDKLAQQPGAPATVQELRAELEEVVQHEAADDASATLAAAAFAHHMRAAFAGMIHSAITLSNATFVVAIDHLDKATPESIAQLLEASKYFLNAQHCATLICADQPALIQKLGDAAMLRAWLTDQVELRVSAHPAQREAAIAAPPHLPRTPPRPIASDLPPLCVQLFTDILGSNHYAIERAAEHWRAAMRALAKRHAEGYRTDVSGAMIAKLCALRVLSPGLFDAIRLDAPALTTLERRARLQGSARSDHDEWAEALERDPRLARLFATAPSFIGVETRHLATALRLVQTGDQATVQQTKPLTAPLVGGGIKLIALNRPRPHERPPSPVSSAPIWTPITVAAGVFIMDRSIKLAVQSVEALHSGAPVLGGLIGLQPPPEANLVEIGLTIGVTLVGLALCALIAAFAGRRVDGRRAKAYGLIAGGLTAHLFDRATYGAAMNYLHITNLPVFNLAHLALLVGAVMLAVAILTDSSHAARSHHAGALDHE</sequence>
<dbReference type="AlphaFoldDB" id="A0A2M8QFB2"/>
<evidence type="ECO:0000313" key="4">
    <source>
        <dbReference type="EMBL" id="PJF48481.1"/>
    </source>
</evidence>
<gene>
    <name evidence="4" type="ORF">CUN48_03200</name>
</gene>
<dbReference type="Pfam" id="PF01252">
    <property type="entry name" value="Peptidase_A8"/>
    <property type="match status" value="1"/>
</dbReference>
<dbReference type="EMBL" id="PGTN01000013">
    <property type="protein sequence ID" value="PJF48481.1"/>
    <property type="molecule type" value="Genomic_DNA"/>
</dbReference>
<organism evidence="4 5">
    <name type="scientific">Candidatus Thermofonsia Clade 3 bacterium</name>
    <dbReference type="NCBI Taxonomy" id="2364212"/>
    <lineage>
        <taxon>Bacteria</taxon>
        <taxon>Bacillati</taxon>
        <taxon>Chloroflexota</taxon>
        <taxon>Candidatus Thermofontia</taxon>
        <taxon>Candidatus Thermofonsia Clade 3</taxon>
    </lineage>
</organism>
<dbReference type="Proteomes" id="UP000230790">
    <property type="component" value="Unassembled WGS sequence"/>
</dbReference>
<dbReference type="SMART" id="SM00382">
    <property type="entry name" value="AAA"/>
    <property type="match status" value="1"/>
</dbReference>
<proteinExistence type="inferred from homology"/>
<dbReference type="GO" id="GO:0004190">
    <property type="term" value="F:aspartic-type endopeptidase activity"/>
    <property type="evidence" value="ECO:0007669"/>
    <property type="project" value="InterPro"/>
</dbReference>
<accession>A0A2M8QFB2</accession>
<comment type="similarity">
    <text evidence="1">Belongs to the peptidase A8 family.</text>
</comment>
<keyword evidence="2" id="KW-1133">Transmembrane helix</keyword>
<dbReference type="PRINTS" id="PR00781">
    <property type="entry name" value="LIPOSIGPTASE"/>
</dbReference>
<evidence type="ECO:0000313" key="5">
    <source>
        <dbReference type="Proteomes" id="UP000230790"/>
    </source>
</evidence>
<dbReference type="Pfam" id="PF13191">
    <property type="entry name" value="AAA_16"/>
    <property type="match status" value="1"/>
</dbReference>
<evidence type="ECO:0000256" key="2">
    <source>
        <dbReference type="SAM" id="Phobius"/>
    </source>
</evidence>
<dbReference type="GO" id="GO:0016020">
    <property type="term" value="C:membrane"/>
    <property type="evidence" value="ECO:0007669"/>
    <property type="project" value="InterPro"/>
</dbReference>
<name>A0A2M8QFB2_9CHLR</name>
<reference evidence="4 5" key="1">
    <citation type="submission" date="2017-11" db="EMBL/GenBank/DDBJ databases">
        <title>Evolution of Phototrophy in the Chloroflexi Phylum Driven by Horizontal Gene Transfer.</title>
        <authorList>
            <person name="Ward L.M."/>
            <person name="Hemp J."/>
            <person name="Shih P.M."/>
            <person name="Mcglynn S.E."/>
            <person name="Fischer W."/>
        </authorList>
    </citation>
    <scope>NUCLEOTIDE SEQUENCE [LARGE SCALE GENOMIC DNA]</scope>
    <source>
        <strain evidence="4">JP3_7</strain>
    </source>
</reference>
<keyword evidence="2" id="KW-0812">Transmembrane</keyword>
<keyword evidence="2" id="KW-0472">Membrane</keyword>
<dbReference type="InterPro" id="IPR001872">
    <property type="entry name" value="Peptidase_A8"/>
</dbReference>
<dbReference type="InterPro" id="IPR027417">
    <property type="entry name" value="P-loop_NTPase"/>
</dbReference>
<dbReference type="InterPro" id="IPR041664">
    <property type="entry name" value="AAA_16"/>
</dbReference>
<evidence type="ECO:0000259" key="3">
    <source>
        <dbReference type="SMART" id="SM00382"/>
    </source>
</evidence>
<feature type="transmembrane region" description="Helical" evidence="2">
    <location>
        <begin position="554"/>
        <end position="574"/>
    </location>
</feature>
<feature type="domain" description="AAA+ ATPase" evidence="3">
    <location>
        <begin position="45"/>
        <end position="237"/>
    </location>
</feature>
<dbReference type="SUPFAM" id="SSF52540">
    <property type="entry name" value="P-loop containing nucleoside triphosphate hydrolases"/>
    <property type="match status" value="1"/>
</dbReference>
<evidence type="ECO:0000256" key="1">
    <source>
        <dbReference type="RuleBase" id="RU004181"/>
    </source>
</evidence>